<evidence type="ECO:0000256" key="3">
    <source>
        <dbReference type="ARBA" id="ARBA00012706"/>
    </source>
</evidence>
<evidence type="ECO:0000256" key="1">
    <source>
        <dbReference type="ARBA" id="ARBA00001678"/>
    </source>
</evidence>
<evidence type="ECO:0000259" key="9">
    <source>
        <dbReference type="Pfam" id="PF21253"/>
    </source>
</evidence>
<name>A0ABV8LSE2_9ACTN</name>
<feature type="domain" description="Mannanase galactose-binding" evidence="9">
    <location>
        <begin position="518"/>
        <end position="625"/>
    </location>
</feature>
<evidence type="ECO:0000313" key="12">
    <source>
        <dbReference type="Proteomes" id="UP001595816"/>
    </source>
</evidence>
<evidence type="ECO:0000256" key="4">
    <source>
        <dbReference type="ARBA" id="ARBA00022525"/>
    </source>
</evidence>
<evidence type="ECO:0000256" key="2">
    <source>
        <dbReference type="ARBA" id="ARBA00004613"/>
    </source>
</evidence>
<dbReference type="Pfam" id="PF21253">
    <property type="entry name" value="Mann_GBD_bact"/>
    <property type="match status" value="1"/>
</dbReference>
<evidence type="ECO:0000313" key="11">
    <source>
        <dbReference type="EMBL" id="MFC4133272.1"/>
    </source>
</evidence>
<feature type="domain" description="Glycoside hydrolase family 5" evidence="10">
    <location>
        <begin position="30"/>
        <end position="335"/>
    </location>
</feature>
<protein>
    <recommendedName>
        <fullName evidence="3">mannan endo-1,4-beta-mannosidase</fullName>
        <ecNumber evidence="3">3.2.1.78</ecNumber>
    </recommendedName>
</protein>
<dbReference type="InterPro" id="IPR045053">
    <property type="entry name" value="MAN-like"/>
</dbReference>
<feature type="signal peptide" evidence="8">
    <location>
        <begin position="1"/>
        <end position="24"/>
    </location>
</feature>
<dbReference type="EC" id="3.2.1.78" evidence="3"/>
<evidence type="ECO:0000256" key="5">
    <source>
        <dbReference type="ARBA" id="ARBA00022729"/>
    </source>
</evidence>
<dbReference type="Gene3D" id="2.60.120.260">
    <property type="entry name" value="Galactose-binding domain-like"/>
    <property type="match status" value="1"/>
</dbReference>
<dbReference type="Pfam" id="PF26410">
    <property type="entry name" value="GH5_mannosidase"/>
    <property type="match status" value="1"/>
</dbReference>
<keyword evidence="7" id="KW-0326">Glycosidase</keyword>
<dbReference type="PANTHER" id="PTHR31451:SF39">
    <property type="entry name" value="MANNAN ENDO-1,4-BETA-MANNOSIDASE 1"/>
    <property type="match status" value="1"/>
</dbReference>
<reference evidence="12" key="1">
    <citation type="journal article" date="2019" name="Int. J. Syst. Evol. Microbiol.">
        <title>The Global Catalogue of Microorganisms (GCM) 10K type strain sequencing project: providing services to taxonomists for standard genome sequencing and annotation.</title>
        <authorList>
            <consortium name="The Broad Institute Genomics Platform"/>
            <consortium name="The Broad Institute Genome Sequencing Center for Infectious Disease"/>
            <person name="Wu L."/>
            <person name="Ma J."/>
        </authorList>
    </citation>
    <scope>NUCLEOTIDE SEQUENCE [LARGE SCALE GENOMIC DNA]</scope>
    <source>
        <strain evidence="12">CGMCC 4.7289</strain>
    </source>
</reference>
<dbReference type="EMBL" id="JBHSAY010000010">
    <property type="protein sequence ID" value="MFC4133272.1"/>
    <property type="molecule type" value="Genomic_DNA"/>
</dbReference>
<keyword evidence="6" id="KW-0378">Hydrolase</keyword>
<dbReference type="PANTHER" id="PTHR31451">
    <property type="match status" value="1"/>
</dbReference>
<feature type="chain" id="PRO_5045495521" description="mannan endo-1,4-beta-mannosidase" evidence="8">
    <location>
        <begin position="25"/>
        <end position="657"/>
    </location>
</feature>
<accession>A0ABV8LSE2</accession>
<dbReference type="InterPro" id="IPR017853">
    <property type="entry name" value="GH"/>
</dbReference>
<keyword evidence="12" id="KW-1185">Reference proteome</keyword>
<keyword evidence="5 8" id="KW-0732">Signal</keyword>
<dbReference type="Pfam" id="PF17963">
    <property type="entry name" value="Big_9"/>
    <property type="match status" value="1"/>
</dbReference>
<evidence type="ECO:0000256" key="6">
    <source>
        <dbReference type="ARBA" id="ARBA00022801"/>
    </source>
</evidence>
<keyword evidence="4" id="KW-0964">Secreted</keyword>
<comment type="caution">
    <text evidence="11">The sequence shown here is derived from an EMBL/GenBank/DDBJ whole genome shotgun (WGS) entry which is preliminary data.</text>
</comment>
<dbReference type="InterPro" id="IPR001547">
    <property type="entry name" value="Glyco_hydro_5"/>
</dbReference>
<dbReference type="Gene3D" id="3.20.20.80">
    <property type="entry name" value="Glycosidases"/>
    <property type="match status" value="1"/>
</dbReference>
<evidence type="ECO:0000256" key="8">
    <source>
        <dbReference type="SAM" id="SignalP"/>
    </source>
</evidence>
<comment type="subcellular location">
    <subcellularLocation>
        <location evidence="2">Secreted</location>
    </subcellularLocation>
</comment>
<proteinExistence type="predicted"/>
<dbReference type="RefSeq" id="WP_253760925.1">
    <property type="nucleotide sequence ID" value="NZ_JAMZDZ010000001.1"/>
</dbReference>
<gene>
    <name evidence="11" type="ORF">ACFOZ4_21905</name>
</gene>
<dbReference type="InterPro" id="IPR049475">
    <property type="entry name" value="Mann_GBD_bact"/>
</dbReference>
<dbReference type="SUPFAM" id="SSF51445">
    <property type="entry name" value="(Trans)glycosidases"/>
    <property type="match status" value="1"/>
</dbReference>
<comment type="catalytic activity">
    <reaction evidence="1">
        <text>Random hydrolysis of (1-&gt;4)-beta-D-mannosidic linkages in mannans, galactomannans and glucomannans.</text>
        <dbReference type="EC" id="3.2.1.78"/>
    </reaction>
</comment>
<dbReference type="Proteomes" id="UP001595816">
    <property type="component" value="Unassembled WGS sequence"/>
</dbReference>
<sequence length="657" mass="70587">MLRRFCLLLAACLAVVLPVTPAYASDSGHVTRQGTQLKLNGKPFKFYGGNNYYLMYQSPAMADDVFADAQAAGFTVLRTWAWLDIGNTDGSDSVAGKANGVYLQYWDPVAGAPAYNDGPDGLERLDYVLYRARQSGIKLVLAFTNNWSDFGGMDQYVRWAGLSHHDDFYTDARIKGWYKDWISHLLNRTNTLTGVKYSDDPTVMTWELANEPRCQGSGGYPTSDACGMQHPETITAWADEMTRHVKSVDPKHLVSVGEEGFTCANLGTDDWTTNCGPGTDSAALTALPAVDVMSFHLYPDGWGKTASWGTQWITDHIATARRLGKAVMLGEFGYKDKATRNPVYREWTDAVRAAGGNGFLYWILSGSQDDGTLYPDYDGFTVYCPSPVCATIANGGDELVHGQRSRPPVADHDTAVTEFDTPIGLHPLANDVAYRTYLRPASLDLQPDVAGVQTSVTVTGGTFTASSGDVGFAPAAGFVGKAIAHYVVRDAAGRLSNVADLQATVKPDPTAAILIESWESGVDGWAPGSWQANAGTVAQTADFHTDGAYGLHIEAADGGWFGFTPAQPLNIAGKATLKYDIRAGAAAGTSTTVALQVGAGWAWCQGSWTWVPQGSSTTIEIDLFNGVSCDQTALGEVHGVLIYVSSGDFDLDNVRAE</sequence>
<organism evidence="11 12">
    <name type="scientific">Hamadaea flava</name>
    <dbReference type="NCBI Taxonomy" id="1742688"/>
    <lineage>
        <taxon>Bacteria</taxon>
        <taxon>Bacillati</taxon>
        <taxon>Actinomycetota</taxon>
        <taxon>Actinomycetes</taxon>
        <taxon>Micromonosporales</taxon>
        <taxon>Micromonosporaceae</taxon>
        <taxon>Hamadaea</taxon>
    </lineage>
</organism>
<evidence type="ECO:0000256" key="7">
    <source>
        <dbReference type="ARBA" id="ARBA00023295"/>
    </source>
</evidence>
<evidence type="ECO:0000259" key="10">
    <source>
        <dbReference type="Pfam" id="PF26410"/>
    </source>
</evidence>